<dbReference type="InterPro" id="IPR000305">
    <property type="entry name" value="GIY-YIG_endonuc"/>
</dbReference>
<dbReference type="SUPFAM" id="SSF82771">
    <property type="entry name" value="GIY-YIG endonuclease"/>
    <property type="match status" value="1"/>
</dbReference>
<reference evidence="3 4" key="1">
    <citation type="journal article" date="2016" name="Nat. Commun.">
        <title>Thousands of microbial genomes shed light on interconnected biogeochemical processes in an aquifer system.</title>
        <authorList>
            <person name="Anantharaman K."/>
            <person name="Brown C.T."/>
            <person name="Hug L.A."/>
            <person name="Sharon I."/>
            <person name="Castelle C.J."/>
            <person name="Probst A.J."/>
            <person name="Thomas B.C."/>
            <person name="Singh A."/>
            <person name="Wilkins M.J."/>
            <person name="Karaoz U."/>
            <person name="Brodie E.L."/>
            <person name="Williams K.H."/>
            <person name="Hubbard S.S."/>
            <person name="Banfield J.F."/>
        </authorList>
    </citation>
    <scope>NUCLEOTIDE SEQUENCE [LARGE SCALE GENOMIC DNA]</scope>
</reference>
<dbReference type="PANTHER" id="PTHR34477:SF1">
    <property type="entry name" value="UPF0213 PROTEIN YHBQ"/>
    <property type="match status" value="1"/>
</dbReference>
<dbReference type="PROSITE" id="PS50164">
    <property type="entry name" value="GIY_YIG"/>
    <property type="match status" value="1"/>
</dbReference>
<comment type="similarity">
    <text evidence="1">Belongs to the UPF0213 family.</text>
</comment>
<dbReference type="EMBL" id="MHOK01000024">
    <property type="protein sequence ID" value="OGZ61353.1"/>
    <property type="molecule type" value="Genomic_DNA"/>
</dbReference>
<dbReference type="AlphaFoldDB" id="A0A1G2HFU6"/>
<dbReference type="Proteomes" id="UP000176770">
    <property type="component" value="Unassembled WGS sequence"/>
</dbReference>
<sequence length="81" mass="9657">MFYFYILKSKKFGTYYIGISGNIEERWKAHNNGLVKSTKYKRPWSVVHKEGFSTLKQARKRELYMKSLKSRKAIEGLIKHI</sequence>
<evidence type="ECO:0000256" key="1">
    <source>
        <dbReference type="ARBA" id="ARBA00007435"/>
    </source>
</evidence>
<comment type="caution">
    <text evidence="3">The sequence shown here is derived from an EMBL/GenBank/DDBJ whole genome shotgun (WGS) entry which is preliminary data.</text>
</comment>
<gene>
    <name evidence="3" type="ORF">A3F94_02165</name>
</gene>
<dbReference type="PANTHER" id="PTHR34477">
    <property type="entry name" value="UPF0213 PROTEIN YHBQ"/>
    <property type="match status" value="1"/>
</dbReference>
<dbReference type="Gene3D" id="3.40.1440.10">
    <property type="entry name" value="GIY-YIG endonuclease"/>
    <property type="match status" value="1"/>
</dbReference>
<name>A0A1G2HFU6_9BACT</name>
<evidence type="ECO:0000259" key="2">
    <source>
        <dbReference type="PROSITE" id="PS50164"/>
    </source>
</evidence>
<dbReference type="Pfam" id="PF01541">
    <property type="entry name" value="GIY-YIG"/>
    <property type="match status" value="1"/>
</dbReference>
<feature type="domain" description="GIY-YIG" evidence="2">
    <location>
        <begin position="1"/>
        <end position="76"/>
    </location>
</feature>
<accession>A0A1G2HFU6</accession>
<dbReference type="STRING" id="1802165.A3F94_02165"/>
<protein>
    <recommendedName>
        <fullName evidence="2">GIY-YIG domain-containing protein</fullName>
    </recommendedName>
</protein>
<dbReference type="InterPro" id="IPR035901">
    <property type="entry name" value="GIY-YIG_endonuc_sf"/>
</dbReference>
<evidence type="ECO:0000313" key="3">
    <source>
        <dbReference type="EMBL" id="OGZ61353.1"/>
    </source>
</evidence>
<organism evidence="3 4">
    <name type="scientific">Candidatus Spechtbacteria bacterium RIFCSPLOWO2_12_FULL_38_22</name>
    <dbReference type="NCBI Taxonomy" id="1802165"/>
    <lineage>
        <taxon>Bacteria</taxon>
        <taxon>Candidatus Spechtiibacteriota</taxon>
    </lineage>
</organism>
<proteinExistence type="inferred from homology"/>
<dbReference type="InterPro" id="IPR050190">
    <property type="entry name" value="UPF0213_domain"/>
</dbReference>
<evidence type="ECO:0000313" key="4">
    <source>
        <dbReference type="Proteomes" id="UP000176770"/>
    </source>
</evidence>